<evidence type="ECO:0000313" key="2">
    <source>
        <dbReference type="EMBL" id="WQH05359.1"/>
    </source>
</evidence>
<evidence type="ECO:0000259" key="1">
    <source>
        <dbReference type="Pfam" id="PF00534"/>
    </source>
</evidence>
<feature type="domain" description="Glycosyl transferase family 1" evidence="1">
    <location>
        <begin position="810"/>
        <end position="948"/>
    </location>
</feature>
<name>A0ABZ0Y154_9BURK</name>
<keyword evidence="2" id="KW-0328">Glycosyltransferase</keyword>
<dbReference type="RefSeq" id="WP_019924790.1">
    <property type="nucleotide sequence ID" value="NZ_CP140152.1"/>
</dbReference>
<protein>
    <submittedName>
        <fullName evidence="2">Glycosyltransferase</fullName>
        <ecNumber evidence="2">2.4.-.-</ecNumber>
    </submittedName>
</protein>
<gene>
    <name evidence="2" type="ORF">SR858_03215</name>
</gene>
<keyword evidence="2" id="KW-0808">Transferase</keyword>
<dbReference type="PANTHER" id="PTHR46401">
    <property type="entry name" value="GLYCOSYLTRANSFERASE WBBK-RELATED"/>
    <property type="match status" value="1"/>
</dbReference>
<reference evidence="2 3" key="1">
    <citation type="submission" date="2023-11" db="EMBL/GenBank/DDBJ databases">
        <title>MicrobeMod: A computational toolkit for identifying prokaryotic methylation and restriction-modification with nanopore sequencing.</title>
        <authorList>
            <person name="Crits-Christoph A."/>
            <person name="Kang S.C."/>
            <person name="Lee H."/>
            <person name="Ostrov N."/>
        </authorList>
    </citation>
    <scope>NUCLEOTIDE SEQUENCE [LARGE SCALE GENOMIC DNA]</scope>
    <source>
        <strain evidence="2 3">ATCC 25935</strain>
    </source>
</reference>
<accession>A0ABZ0Y154</accession>
<organism evidence="2 3">
    <name type="scientific">Duganella zoogloeoides</name>
    <dbReference type="NCBI Taxonomy" id="75659"/>
    <lineage>
        <taxon>Bacteria</taxon>
        <taxon>Pseudomonadati</taxon>
        <taxon>Pseudomonadota</taxon>
        <taxon>Betaproteobacteria</taxon>
        <taxon>Burkholderiales</taxon>
        <taxon>Oxalobacteraceae</taxon>
        <taxon>Telluria group</taxon>
        <taxon>Duganella</taxon>
    </lineage>
</organism>
<keyword evidence="3" id="KW-1185">Reference proteome</keyword>
<dbReference type="Pfam" id="PF00534">
    <property type="entry name" value="Glycos_transf_1"/>
    <property type="match status" value="1"/>
</dbReference>
<dbReference type="CDD" id="cd03809">
    <property type="entry name" value="GT4_MtfB-like"/>
    <property type="match status" value="1"/>
</dbReference>
<dbReference type="GeneID" id="43166755"/>
<dbReference type="SUPFAM" id="SSF53756">
    <property type="entry name" value="UDP-Glycosyltransferase/glycogen phosphorylase"/>
    <property type="match status" value="2"/>
</dbReference>
<sequence length="1008" mass="107444">MRIAIDLHPSLDDATLAQVSNTAAGLAAAGHTVVALLHHAHGERSDAARLALAPLLAARPAQVQVRVLDTARGADAWRRQAATLLRDTLLRDVQADVVWRPAPPVADTDGDSLAAIPVIHGMSNADALAVQQALLAAVPGTDTDISVGGAGSIAGAKPRMAYLSPLPPQHSGIADYSVELLAELEHYYDIELIVDAAPDAHLAQRYTVRDCAWFEQHGGQYQRVLYHFGNSPVHQHMFALLQRHPGIVVLHDFFLSNLLDAMEHDGYAPQALAQALYASHGYGALQAAARDGRNAAVWAYPCNWQVLEHASGVIVHSDFSRRLAQQWYGADTGADWQTLPLIRGLPPGHDAGRARAAARSALGLAEDSFVVCSFGMMGVTKLNDLLLEAFLASPLAADRRCHLVFVGKADPDRYGSAIAHRIAKSGAAATIHITGFVSSEQYATWLAGADAAVQLRSRTRGETSASVLDCLLHGLPTVVNAHGSNTDLPADVLVQLPDVCDAAMLGAALTDLHRDAAARADLAGRARAYMAAHHTPQQVGPRFHQAIETLAAHQPHRHYAELLDALRRLSPAPAGALMETAAAIAANRLPRGPRQLFVDVSALVHTDLRTGIQRVVRSILLDLIAAPPPGYRIEPVYGTSGGAPYRYARAYTFKLLGLPPVALEDAPLELRAGDLFLGLDLFAGVTIQSRSQLLDMRRRGVRMHFVVYDLLPVLQPAMFPAGTDDYFRDYLDTIAAVADGLVCISRAVADELHDWLAQRPAFAPGGRAAADPLPLSYFHLGADIDASAPSTGLPADASDILAAIAARSSLLLVGTLEPRKGQAQALAAVELLWQQGVDVNLVIVGKAGWMMEALARQLEQHAERGRRLFWLAGVSDEMLLKLYQSCSALVAASNGEGFGLPLIEAAQHGLPIIARDLPVFREVGGTHASYFSGTAPADLAQALRDWLDLHAAGAAPGSAGMPWLTWKASTAQLLQALQVSPVLDGRQPYRVLTSLPSGTPAFSSLGAA</sequence>
<dbReference type="GO" id="GO:0016757">
    <property type="term" value="F:glycosyltransferase activity"/>
    <property type="evidence" value="ECO:0007669"/>
    <property type="project" value="UniProtKB-KW"/>
</dbReference>
<dbReference type="PANTHER" id="PTHR46401:SF9">
    <property type="entry name" value="MANNOSYLTRANSFERASE A"/>
    <property type="match status" value="1"/>
</dbReference>
<dbReference type="InterPro" id="IPR001296">
    <property type="entry name" value="Glyco_trans_1"/>
</dbReference>
<proteinExistence type="predicted"/>
<evidence type="ECO:0000313" key="3">
    <source>
        <dbReference type="Proteomes" id="UP001326110"/>
    </source>
</evidence>
<dbReference type="EC" id="2.4.-.-" evidence="2"/>
<dbReference type="Pfam" id="PF13692">
    <property type="entry name" value="Glyco_trans_1_4"/>
    <property type="match status" value="1"/>
</dbReference>
<dbReference type="Gene3D" id="3.40.50.2000">
    <property type="entry name" value="Glycogen Phosphorylase B"/>
    <property type="match status" value="2"/>
</dbReference>
<dbReference type="Proteomes" id="UP001326110">
    <property type="component" value="Chromosome"/>
</dbReference>
<dbReference type="EMBL" id="CP140152">
    <property type="protein sequence ID" value="WQH05359.1"/>
    <property type="molecule type" value="Genomic_DNA"/>
</dbReference>